<keyword evidence="2" id="KW-1185">Reference proteome</keyword>
<accession>A0ACB8ZPR6</accession>
<comment type="caution">
    <text evidence="1">The sequence shown here is derived from an EMBL/GenBank/DDBJ whole genome shotgun (WGS) entry which is preliminary data.</text>
</comment>
<dbReference type="Proteomes" id="UP001055811">
    <property type="component" value="Linkage Group LG08"/>
</dbReference>
<organism evidence="1 2">
    <name type="scientific">Cichorium intybus</name>
    <name type="common">Chicory</name>
    <dbReference type="NCBI Taxonomy" id="13427"/>
    <lineage>
        <taxon>Eukaryota</taxon>
        <taxon>Viridiplantae</taxon>
        <taxon>Streptophyta</taxon>
        <taxon>Embryophyta</taxon>
        <taxon>Tracheophyta</taxon>
        <taxon>Spermatophyta</taxon>
        <taxon>Magnoliopsida</taxon>
        <taxon>eudicotyledons</taxon>
        <taxon>Gunneridae</taxon>
        <taxon>Pentapetalae</taxon>
        <taxon>asterids</taxon>
        <taxon>campanulids</taxon>
        <taxon>Asterales</taxon>
        <taxon>Asteraceae</taxon>
        <taxon>Cichorioideae</taxon>
        <taxon>Cichorieae</taxon>
        <taxon>Cichoriinae</taxon>
        <taxon>Cichorium</taxon>
    </lineage>
</organism>
<reference evidence="1 2" key="2">
    <citation type="journal article" date="2022" name="Mol. Ecol. Resour.">
        <title>The genomes of chicory, endive, great burdock and yacon provide insights into Asteraceae paleo-polyploidization history and plant inulin production.</title>
        <authorList>
            <person name="Fan W."/>
            <person name="Wang S."/>
            <person name="Wang H."/>
            <person name="Wang A."/>
            <person name="Jiang F."/>
            <person name="Liu H."/>
            <person name="Zhao H."/>
            <person name="Xu D."/>
            <person name="Zhang Y."/>
        </authorList>
    </citation>
    <scope>NUCLEOTIDE SEQUENCE [LARGE SCALE GENOMIC DNA]</scope>
    <source>
        <strain evidence="2">cv. Punajuju</strain>
        <tissue evidence="1">Leaves</tissue>
    </source>
</reference>
<name>A0ACB8ZPR6_CICIN</name>
<gene>
    <name evidence="1" type="ORF">L2E82_43540</name>
</gene>
<reference evidence="2" key="1">
    <citation type="journal article" date="2022" name="Mol. Ecol. Resour.">
        <title>The genomes of chicory, endive, great burdock and yacon provide insights into Asteraceae palaeo-polyploidization history and plant inulin production.</title>
        <authorList>
            <person name="Fan W."/>
            <person name="Wang S."/>
            <person name="Wang H."/>
            <person name="Wang A."/>
            <person name="Jiang F."/>
            <person name="Liu H."/>
            <person name="Zhao H."/>
            <person name="Xu D."/>
            <person name="Zhang Y."/>
        </authorList>
    </citation>
    <scope>NUCLEOTIDE SEQUENCE [LARGE SCALE GENOMIC DNA]</scope>
    <source>
        <strain evidence="2">cv. Punajuju</strain>
    </source>
</reference>
<dbReference type="EMBL" id="CM042016">
    <property type="protein sequence ID" value="KAI3699309.1"/>
    <property type="molecule type" value="Genomic_DNA"/>
</dbReference>
<proteinExistence type="predicted"/>
<protein>
    <submittedName>
        <fullName evidence="1">Uncharacterized protein</fullName>
    </submittedName>
</protein>
<sequence>MDSHRACHYKRYMAPGFVPWASRKKGYSDSQNRPKGLDSIDEIDSIDLAVENMILMGFKMHKKESPKGNGFRKS</sequence>
<evidence type="ECO:0000313" key="1">
    <source>
        <dbReference type="EMBL" id="KAI3699309.1"/>
    </source>
</evidence>
<evidence type="ECO:0000313" key="2">
    <source>
        <dbReference type="Proteomes" id="UP001055811"/>
    </source>
</evidence>